<dbReference type="GO" id="GO:0008270">
    <property type="term" value="F:zinc ion binding"/>
    <property type="evidence" value="ECO:0007669"/>
    <property type="project" value="UniProtKB-KW"/>
</dbReference>
<comment type="caution">
    <text evidence="3">The sequence shown here is derived from an EMBL/GenBank/DDBJ whole genome shotgun (WGS) entry which is preliminary data.</text>
</comment>
<keyword evidence="4" id="KW-1185">Reference proteome</keyword>
<dbReference type="PROSITE" id="PS50966">
    <property type="entry name" value="ZF_SWIM"/>
    <property type="match status" value="1"/>
</dbReference>
<keyword evidence="1" id="KW-0862">Zinc</keyword>
<keyword evidence="1" id="KW-0479">Metal-binding</keyword>
<feature type="domain" description="SWIM-type" evidence="2">
    <location>
        <begin position="407"/>
        <end position="444"/>
    </location>
</feature>
<evidence type="ECO:0000259" key="2">
    <source>
        <dbReference type="PROSITE" id="PS50966"/>
    </source>
</evidence>
<evidence type="ECO:0000256" key="1">
    <source>
        <dbReference type="PROSITE-ProRule" id="PRU00325"/>
    </source>
</evidence>
<evidence type="ECO:0000313" key="4">
    <source>
        <dbReference type="Proteomes" id="UP000241964"/>
    </source>
</evidence>
<dbReference type="AlphaFoldDB" id="A0A2P8GBI7"/>
<gene>
    <name evidence="3" type="ORF">CLV60_103192</name>
</gene>
<dbReference type="InterPro" id="IPR007527">
    <property type="entry name" value="Znf_SWIM"/>
</dbReference>
<dbReference type="EMBL" id="PYAS01000003">
    <property type="protein sequence ID" value="PSL31326.1"/>
    <property type="molecule type" value="Genomic_DNA"/>
</dbReference>
<reference evidence="3 4" key="1">
    <citation type="submission" date="2018-03" db="EMBL/GenBank/DDBJ databases">
        <title>Genomic Encyclopedia of Archaeal and Bacterial Type Strains, Phase II (KMG-II): from individual species to whole genera.</title>
        <authorList>
            <person name="Goeker M."/>
        </authorList>
    </citation>
    <scope>NUCLEOTIDE SEQUENCE [LARGE SCALE GENOMIC DNA]</scope>
    <source>
        <strain evidence="3 4">DSM 29057</strain>
    </source>
</reference>
<evidence type="ECO:0000313" key="3">
    <source>
        <dbReference type="EMBL" id="PSL31326.1"/>
    </source>
</evidence>
<sequence length="446" mass="49724">MNSTDFQYQYAASSTLAREGAASLLKLAHHSEINEVNNVPCFFWGSLTEPYLTARCWITLAKVVRSSFGLMPVSLRDPIVSVGAEKLRFEGFSSCNGVYVRLDMLPEAVDGEYVASGTTNVDFNEPMIHALNLVQKNERVVLGVGQRDVSVTTEKAKVIEKKVALPNRWIKGLTNVQVSLAQMNQLFALNRVQCIQLFQAVPKGNAKGTYYIIFRAGKYSLSTLATPESVRIGGIQRLRLLEGILPWVQQMHLYESEDRETCAAVADFGKMRLMMAFSPDATRGFSGEGSALESLTQQVSDEWIYGLNYLLKSNETFDPTLVSIENDVDFGTMDSLVAHLSAMGLLGYDVFERQHFYRRLPFKTERILGLNPRLKNAQKLVSNDDIVILENRAGRVEARVKGTGVFHTVLLHGNEAKCTCQWFTSYQGKRGLCKHVLAVQMVLDAG</sequence>
<keyword evidence="1" id="KW-0863">Zinc-finger</keyword>
<dbReference type="RefSeq" id="WP_106594674.1">
    <property type="nucleotide sequence ID" value="NZ_PYAS01000003.1"/>
</dbReference>
<dbReference type="Proteomes" id="UP000241964">
    <property type="component" value="Unassembled WGS sequence"/>
</dbReference>
<organism evidence="3 4">
    <name type="scientific">Dyadobacter jiangsuensis</name>
    <dbReference type="NCBI Taxonomy" id="1591085"/>
    <lineage>
        <taxon>Bacteria</taxon>
        <taxon>Pseudomonadati</taxon>
        <taxon>Bacteroidota</taxon>
        <taxon>Cytophagia</taxon>
        <taxon>Cytophagales</taxon>
        <taxon>Spirosomataceae</taxon>
        <taxon>Dyadobacter</taxon>
    </lineage>
</organism>
<proteinExistence type="predicted"/>
<dbReference type="Pfam" id="PF04434">
    <property type="entry name" value="SWIM"/>
    <property type="match status" value="1"/>
</dbReference>
<dbReference type="OrthoDB" id="7821105at2"/>
<name>A0A2P8GBI7_9BACT</name>
<protein>
    <submittedName>
        <fullName evidence="3">SWIM zinc finger protein</fullName>
    </submittedName>
</protein>
<accession>A0A2P8GBI7</accession>